<name>G2Y697_BOTF4</name>
<dbReference type="EMBL" id="FQ790291">
    <property type="protein sequence ID" value="CCD48149.1"/>
    <property type="molecule type" value="Genomic_DNA"/>
</dbReference>
<evidence type="ECO:0000256" key="3">
    <source>
        <dbReference type="ARBA" id="ARBA00023242"/>
    </source>
</evidence>
<dbReference type="GO" id="GO:0005634">
    <property type="term" value="C:nucleus"/>
    <property type="evidence" value="ECO:0007669"/>
    <property type="project" value="UniProtKB-SubCell"/>
</dbReference>
<feature type="domain" description="Zn(2)-C6 fungal-type" evidence="4">
    <location>
        <begin position="26"/>
        <end position="55"/>
    </location>
</feature>
<dbReference type="PANTHER" id="PTHR31001:SF90">
    <property type="entry name" value="CENTROMERE DNA-BINDING PROTEIN COMPLEX CBF3 SUBUNIT B"/>
    <property type="match status" value="1"/>
</dbReference>
<keyword evidence="3" id="KW-0539">Nucleus</keyword>
<dbReference type="SMART" id="SM00066">
    <property type="entry name" value="GAL4"/>
    <property type="match status" value="1"/>
</dbReference>
<dbReference type="CDD" id="cd12148">
    <property type="entry name" value="fungal_TF_MHR"/>
    <property type="match status" value="1"/>
</dbReference>
<keyword evidence="2" id="KW-0479">Metal-binding</keyword>
<dbReference type="GO" id="GO:0003677">
    <property type="term" value="F:DNA binding"/>
    <property type="evidence" value="ECO:0007669"/>
    <property type="project" value="InterPro"/>
</dbReference>
<gene>
    <name evidence="5" type="ORF">BofuT4_P111620.1</name>
</gene>
<dbReference type="PANTHER" id="PTHR31001">
    <property type="entry name" value="UNCHARACTERIZED TRANSCRIPTIONAL REGULATORY PROTEIN"/>
    <property type="match status" value="1"/>
</dbReference>
<organism evidence="5 6">
    <name type="scientific">Botryotinia fuckeliana (strain T4)</name>
    <name type="common">Noble rot fungus</name>
    <name type="synonym">Botrytis cinerea</name>
    <dbReference type="NCBI Taxonomy" id="999810"/>
    <lineage>
        <taxon>Eukaryota</taxon>
        <taxon>Fungi</taxon>
        <taxon>Dikarya</taxon>
        <taxon>Ascomycota</taxon>
        <taxon>Pezizomycotina</taxon>
        <taxon>Leotiomycetes</taxon>
        <taxon>Helotiales</taxon>
        <taxon>Sclerotiniaceae</taxon>
        <taxon>Botrytis</taxon>
    </lineage>
</organism>
<dbReference type="Gene3D" id="4.10.240.10">
    <property type="entry name" value="Zn(2)-C6 fungal-type DNA-binding domain"/>
    <property type="match status" value="1"/>
</dbReference>
<dbReference type="HOGENOM" id="CLU_013260_0_0_1"/>
<evidence type="ECO:0000313" key="5">
    <source>
        <dbReference type="EMBL" id="CCD48149.1"/>
    </source>
</evidence>
<accession>G2Y697</accession>
<dbReference type="STRING" id="999810.G2Y697"/>
<sequence length="720" mass="81620">MKRSPPIDLSQDGRKEKIARRQDPVSCQFCRAKKLKCDRNFPCSNCRARRLPCVSAAGQADTPGSQPINSVSAGSSSQGIEELNARLRRLEELLEKNINVSRSSRDTASGIAFSLQPFLYQILADKRLVASTQETPAEDAQITNTVSWLESDAFEHRNLQESTNYNLLCYNDEITQTFAASFLGTSATTVRTGVDAQSLASLPSRKHARDLFEYFVANVVWIYHIIHVPTLESHLNKLYNDLDQNLQPQNDHVALLSAVFALSVYFQEAEPLSKTRRWTLLAQKALCAANFIGKPTMESIQVVLLIAQHLLPNIGGIATFRVLFTTAMHSARSLGFDQIDSTQSKKRRAGKALNHVELETKRRIWWHIVSTDWILSFMSGPQSGTYMIHPQQMKCDYPSNVNDIDIGPSGDYKQPLSTETDMIYSTFRFQLSIICREIVDATQDIGCEMHELPYETVLNFDRKLICMVSEFPPFFRIDAKSRAQYKDLDAKYPFLAVQRTAGHFGVQTRFNRLHRPYLARGAHDPRFSYSRMVCLRSARSVIELGTDLTEWGKKQNFQPFRMWTVTHHIFVATVILVMDFCLNKDDPRSEERKAEIMDAFKMLESCQVTSTIARRGLQQLRDILRRGSSSTEEALAQVPDSSSTACDASNSINIFKQQDSEYRKPETMTPFPGLNINDPYSTVDWENVDFDTIEGINFDTDLSTSDFEALFHNGMAPHCV</sequence>
<dbReference type="InterPro" id="IPR001138">
    <property type="entry name" value="Zn2Cys6_DnaBD"/>
</dbReference>
<dbReference type="GO" id="GO:0008270">
    <property type="term" value="F:zinc ion binding"/>
    <property type="evidence" value="ECO:0007669"/>
    <property type="project" value="InterPro"/>
</dbReference>
<evidence type="ECO:0000256" key="2">
    <source>
        <dbReference type="ARBA" id="ARBA00022723"/>
    </source>
</evidence>
<dbReference type="InParanoid" id="G2Y697"/>
<evidence type="ECO:0000259" key="4">
    <source>
        <dbReference type="PROSITE" id="PS50048"/>
    </source>
</evidence>
<dbReference type="eggNOG" id="ENOG502SJ9D">
    <property type="taxonomic scope" value="Eukaryota"/>
</dbReference>
<dbReference type="AlphaFoldDB" id="G2Y697"/>
<dbReference type="PROSITE" id="PS00463">
    <property type="entry name" value="ZN2_CY6_FUNGAL_1"/>
    <property type="match status" value="1"/>
</dbReference>
<reference evidence="6" key="1">
    <citation type="journal article" date="2011" name="PLoS Genet.">
        <title>Genomic analysis of the necrotrophic fungal pathogens Sclerotinia sclerotiorum and Botrytis cinerea.</title>
        <authorList>
            <person name="Amselem J."/>
            <person name="Cuomo C.A."/>
            <person name="van Kan J.A."/>
            <person name="Viaud M."/>
            <person name="Benito E.P."/>
            <person name="Couloux A."/>
            <person name="Coutinho P.M."/>
            <person name="de Vries R.P."/>
            <person name="Dyer P.S."/>
            <person name="Fillinger S."/>
            <person name="Fournier E."/>
            <person name="Gout L."/>
            <person name="Hahn M."/>
            <person name="Kohn L."/>
            <person name="Lapalu N."/>
            <person name="Plummer K.M."/>
            <person name="Pradier J.M."/>
            <person name="Quevillon E."/>
            <person name="Sharon A."/>
            <person name="Simon A."/>
            <person name="ten Have A."/>
            <person name="Tudzynski B."/>
            <person name="Tudzynski P."/>
            <person name="Wincker P."/>
            <person name="Andrew M."/>
            <person name="Anthouard V."/>
            <person name="Beever R.E."/>
            <person name="Beffa R."/>
            <person name="Benoit I."/>
            <person name="Bouzid O."/>
            <person name="Brault B."/>
            <person name="Chen Z."/>
            <person name="Choquer M."/>
            <person name="Collemare J."/>
            <person name="Cotton P."/>
            <person name="Danchin E.G."/>
            <person name="Da Silva C."/>
            <person name="Gautier A."/>
            <person name="Giraud C."/>
            <person name="Giraud T."/>
            <person name="Gonzalez C."/>
            <person name="Grossetete S."/>
            <person name="Guldener U."/>
            <person name="Henrissat B."/>
            <person name="Howlett B.J."/>
            <person name="Kodira C."/>
            <person name="Kretschmer M."/>
            <person name="Lappartient A."/>
            <person name="Leroch M."/>
            <person name="Levis C."/>
            <person name="Mauceli E."/>
            <person name="Neuveglise C."/>
            <person name="Oeser B."/>
            <person name="Pearson M."/>
            <person name="Poulain J."/>
            <person name="Poussereau N."/>
            <person name="Quesneville H."/>
            <person name="Rascle C."/>
            <person name="Schumacher J."/>
            <person name="Segurens B."/>
            <person name="Sexton A."/>
            <person name="Silva E."/>
            <person name="Sirven C."/>
            <person name="Soanes D.M."/>
            <person name="Talbot N.J."/>
            <person name="Templeton M."/>
            <person name="Yandava C."/>
            <person name="Yarden O."/>
            <person name="Zeng Q."/>
            <person name="Rollins J.A."/>
            <person name="Lebrun M.H."/>
            <person name="Dickman M."/>
        </authorList>
    </citation>
    <scope>NUCLEOTIDE SEQUENCE [LARGE SCALE GENOMIC DNA]</scope>
    <source>
        <strain evidence="6">T4</strain>
    </source>
</reference>
<dbReference type="GO" id="GO:0000981">
    <property type="term" value="F:DNA-binding transcription factor activity, RNA polymerase II-specific"/>
    <property type="evidence" value="ECO:0007669"/>
    <property type="project" value="InterPro"/>
</dbReference>
<protein>
    <submittedName>
        <fullName evidence="5">Similar to transcription factor Cys6</fullName>
    </submittedName>
</protein>
<evidence type="ECO:0000313" key="6">
    <source>
        <dbReference type="Proteomes" id="UP000008177"/>
    </source>
</evidence>
<dbReference type="SMART" id="SM00906">
    <property type="entry name" value="Fungal_trans"/>
    <property type="match status" value="1"/>
</dbReference>
<dbReference type="Pfam" id="PF00172">
    <property type="entry name" value="Zn_clus"/>
    <property type="match status" value="1"/>
</dbReference>
<dbReference type="CDD" id="cd00067">
    <property type="entry name" value="GAL4"/>
    <property type="match status" value="1"/>
</dbReference>
<dbReference type="OrthoDB" id="3014581at2759"/>
<dbReference type="InterPro" id="IPR036864">
    <property type="entry name" value="Zn2-C6_fun-type_DNA-bd_sf"/>
</dbReference>
<dbReference type="InterPro" id="IPR007219">
    <property type="entry name" value="XnlR_reg_dom"/>
</dbReference>
<dbReference type="InterPro" id="IPR050613">
    <property type="entry name" value="Sec_Metabolite_Reg"/>
</dbReference>
<dbReference type="GO" id="GO:0006351">
    <property type="term" value="P:DNA-templated transcription"/>
    <property type="evidence" value="ECO:0007669"/>
    <property type="project" value="InterPro"/>
</dbReference>
<dbReference type="PROSITE" id="PS50048">
    <property type="entry name" value="ZN2_CY6_FUNGAL_2"/>
    <property type="match status" value="1"/>
</dbReference>
<comment type="subcellular location">
    <subcellularLocation>
        <location evidence="1">Nucleus</location>
    </subcellularLocation>
</comment>
<evidence type="ECO:0000256" key="1">
    <source>
        <dbReference type="ARBA" id="ARBA00004123"/>
    </source>
</evidence>
<dbReference type="Pfam" id="PF04082">
    <property type="entry name" value="Fungal_trans"/>
    <property type="match status" value="1"/>
</dbReference>
<dbReference type="Proteomes" id="UP000008177">
    <property type="component" value="Unplaced contigs"/>
</dbReference>
<dbReference type="SUPFAM" id="SSF57701">
    <property type="entry name" value="Zn2/Cys6 DNA-binding domain"/>
    <property type="match status" value="1"/>
</dbReference>
<proteinExistence type="predicted"/>